<dbReference type="PANTHER" id="PTHR43103">
    <property type="entry name" value="NUCLEOSIDE-DIPHOSPHATE-SUGAR EPIMERASE"/>
    <property type="match status" value="1"/>
</dbReference>
<evidence type="ECO:0000256" key="3">
    <source>
        <dbReference type="ARBA" id="ARBA00023027"/>
    </source>
</evidence>
<proteinExistence type="inferred from homology"/>
<keyword evidence="2" id="KW-0560">Oxidoreductase</keyword>
<evidence type="ECO:0000313" key="6">
    <source>
        <dbReference type="EMBL" id="MCV3272295.1"/>
    </source>
</evidence>
<keyword evidence="3" id="KW-0520">NAD</keyword>
<dbReference type="Pfam" id="PF01370">
    <property type="entry name" value="Epimerase"/>
    <property type="match status" value="1"/>
</dbReference>
<evidence type="ECO:0000259" key="5">
    <source>
        <dbReference type="Pfam" id="PF01370"/>
    </source>
</evidence>
<evidence type="ECO:0000256" key="2">
    <source>
        <dbReference type="ARBA" id="ARBA00023002"/>
    </source>
</evidence>
<dbReference type="Proteomes" id="UP001208690">
    <property type="component" value="Unassembled WGS sequence"/>
</dbReference>
<dbReference type="PANTHER" id="PTHR43103:SF5">
    <property type="entry name" value="4-EPIMERASE, PUTATIVE (AFU_ORTHOLOGUE AFUA_7G00360)-RELATED"/>
    <property type="match status" value="1"/>
</dbReference>
<comment type="caution">
    <text evidence="6">The sequence shown here is derived from an EMBL/GenBank/DDBJ whole genome shotgun (WGS) entry which is preliminary data.</text>
</comment>
<accession>A0ABT3BFE1</accession>
<dbReference type="InterPro" id="IPR036291">
    <property type="entry name" value="NAD(P)-bd_dom_sf"/>
</dbReference>
<comment type="similarity">
    <text evidence="1">Belongs to the NAD(P)-dependent epimerase/dehydratase family.</text>
</comment>
<dbReference type="EMBL" id="JALIEB010000007">
    <property type="protein sequence ID" value="MCV3272295.1"/>
    <property type="molecule type" value="Genomic_DNA"/>
</dbReference>
<evidence type="ECO:0000313" key="7">
    <source>
        <dbReference type="Proteomes" id="UP001208690"/>
    </source>
</evidence>
<sequence>MQPKLLLTGSAGRVGQLIRPRLGALGGALRLCDLRSAAPLRPWEEEIVGDLCAIADKAVEGCDTVIHLAGIATEDAFDPLIDANIRATYALYEAARKAGVRRILLASTNHVSGFYPASERVGPSLLPRPDSLYALSKLWCEGLARLYFDAHGIGSTVVRIGSVTESPETPRHRHTWFAPDDLVTLIQWVVATPEPRFDLFYGATPIGDGCFWTTEGQPDGWAPAATTRLDGLPEGDTGPWQGGGLADRFER</sequence>
<protein>
    <submittedName>
        <fullName evidence="6">NAD(P)-dependent oxidoreductase</fullName>
    </submittedName>
</protein>
<organism evidence="6 7">
    <name type="scientific">Roseobacter sinensis</name>
    <dbReference type="NCBI Taxonomy" id="2931391"/>
    <lineage>
        <taxon>Bacteria</taxon>
        <taxon>Pseudomonadati</taxon>
        <taxon>Pseudomonadota</taxon>
        <taxon>Alphaproteobacteria</taxon>
        <taxon>Rhodobacterales</taxon>
        <taxon>Roseobacteraceae</taxon>
        <taxon>Roseobacter</taxon>
    </lineage>
</organism>
<dbReference type="Gene3D" id="3.40.50.720">
    <property type="entry name" value="NAD(P)-binding Rossmann-like Domain"/>
    <property type="match status" value="1"/>
</dbReference>
<feature type="domain" description="NAD-dependent epimerase/dehydratase" evidence="5">
    <location>
        <begin position="6"/>
        <end position="163"/>
    </location>
</feature>
<gene>
    <name evidence="6" type="ORF">MUB52_12730</name>
</gene>
<evidence type="ECO:0000256" key="4">
    <source>
        <dbReference type="SAM" id="MobiDB-lite"/>
    </source>
</evidence>
<keyword evidence="7" id="KW-1185">Reference proteome</keyword>
<dbReference type="InterPro" id="IPR001509">
    <property type="entry name" value="Epimerase_deHydtase"/>
</dbReference>
<dbReference type="RefSeq" id="WP_263844614.1">
    <property type="nucleotide sequence ID" value="NZ_JALIEB010000007.1"/>
</dbReference>
<feature type="region of interest" description="Disordered" evidence="4">
    <location>
        <begin position="225"/>
        <end position="251"/>
    </location>
</feature>
<dbReference type="SUPFAM" id="SSF51735">
    <property type="entry name" value="NAD(P)-binding Rossmann-fold domains"/>
    <property type="match status" value="1"/>
</dbReference>
<name>A0ABT3BFE1_9RHOB</name>
<evidence type="ECO:0000256" key="1">
    <source>
        <dbReference type="ARBA" id="ARBA00007637"/>
    </source>
</evidence>
<reference evidence="6 7" key="1">
    <citation type="submission" date="2022-04" db="EMBL/GenBank/DDBJ databases">
        <title>Roseobacter sp. WL0113 is a bacterium isolated from neritic sediment.</title>
        <authorList>
            <person name="Wang L."/>
            <person name="He W."/>
            <person name="Zhang D.-F."/>
        </authorList>
    </citation>
    <scope>NUCLEOTIDE SEQUENCE [LARGE SCALE GENOMIC DNA]</scope>
    <source>
        <strain evidence="6 7">WL0113</strain>
    </source>
</reference>